<dbReference type="EMBL" id="CM000578">
    <property type="protein sequence ID" value="EWG50463.1"/>
    <property type="molecule type" value="Genomic_DNA"/>
</dbReference>
<organism evidence="2 3">
    <name type="scientific">Gibberella moniliformis (strain M3125 / FGSC 7600)</name>
    <name type="common">Maize ear and stalk rot fungus</name>
    <name type="synonym">Fusarium verticillioides</name>
    <dbReference type="NCBI Taxonomy" id="334819"/>
    <lineage>
        <taxon>Eukaryota</taxon>
        <taxon>Fungi</taxon>
        <taxon>Dikarya</taxon>
        <taxon>Ascomycota</taxon>
        <taxon>Pezizomycotina</taxon>
        <taxon>Sordariomycetes</taxon>
        <taxon>Hypocreomycetidae</taxon>
        <taxon>Hypocreales</taxon>
        <taxon>Nectriaceae</taxon>
        <taxon>Fusarium</taxon>
        <taxon>Fusarium fujikuroi species complex</taxon>
    </lineage>
</organism>
<proteinExistence type="predicted"/>
<dbReference type="VEuPathDB" id="FungiDB:FVEG_09673"/>
<reference evidence="2 3" key="1">
    <citation type="journal article" date="2010" name="Nature">
        <title>Comparative genomics reveals mobile pathogenicity chromosomes in Fusarium.</title>
        <authorList>
            <person name="Ma L.J."/>
            <person name="van der Does H.C."/>
            <person name="Borkovich K.A."/>
            <person name="Coleman J.J."/>
            <person name="Daboussi M.J."/>
            <person name="Di Pietro A."/>
            <person name="Dufresne M."/>
            <person name="Freitag M."/>
            <person name="Grabherr M."/>
            <person name="Henrissat B."/>
            <person name="Houterman P.M."/>
            <person name="Kang S."/>
            <person name="Shim W.B."/>
            <person name="Woloshuk C."/>
            <person name="Xie X."/>
            <person name="Xu J.R."/>
            <person name="Antoniw J."/>
            <person name="Baker S.E."/>
            <person name="Bluhm B.H."/>
            <person name="Breakspear A."/>
            <person name="Brown D.W."/>
            <person name="Butchko R.A."/>
            <person name="Chapman S."/>
            <person name="Coulson R."/>
            <person name="Coutinho P.M."/>
            <person name="Danchin E.G."/>
            <person name="Diener A."/>
            <person name="Gale L.R."/>
            <person name="Gardiner D.M."/>
            <person name="Goff S."/>
            <person name="Hammond-Kosack K.E."/>
            <person name="Hilburn K."/>
            <person name="Hua-Van A."/>
            <person name="Jonkers W."/>
            <person name="Kazan K."/>
            <person name="Kodira C.D."/>
            <person name="Koehrsen M."/>
            <person name="Kumar L."/>
            <person name="Lee Y.H."/>
            <person name="Li L."/>
            <person name="Manners J.M."/>
            <person name="Miranda-Saavedra D."/>
            <person name="Mukherjee M."/>
            <person name="Park G."/>
            <person name="Park J."/>
            <person name="Park S.Y."/>
            <person name="Proctor R.H."/>
            <person name="Regev A."/>
            <person name="Ruiz-Roldan M.C."/>
            <person name="Sain D."/>
            <person name="Sakthikumar S."/>
            <person name="Sykes S."/>
            <person name="Schwartz D.C."/>
            <person name="Turgeon B.G."/>
            <person name="Wapinski I."/>
            <person name="Yoder O."/>
            <person name="Young S."/>
            <person name="Zeng Q."/>
            <person name="Zhou S."/>
            <person name="Galagan J."/>
            <person name="Cuomo C.A."/>
            <person name="Kistler H.C."/>
            <person name="Rep M."/>
        </authorList>
    </citation>
    <scope>NUCLEOTIDE SEQUENCE [LARGE SCALE GENOMIC DNA]</scope>
    <source>
        <strain evidence="3">M3125 / FGSC 7600</strain>
    </source>
</reference>
<feature type="region of interest" description="Disordered" evidence="1">
    <location>
        <begin position="195"/>
        <end position="221"/>
    </location>
</feature>
<dbReference type="OrthoDB" id="10462192at2759"/>
<dbReference type="KEGG" id="fvr:FVEG_09673"/>
<dbReference type="HOGENOM" id="CLU_1250762_0_0_1"/>
<evidence type="ECO:0000256" key="1">
    <source>
        <dbReference type="SAM" id="MobiDB-lite"/>
    </source>
</evidence>
<dbReference type="GeneID" id="30067313"/>
<name>W7MFQ4_GIBM7</name>
<feature type="compositionally biased region" description="Polar residues" evidence="1">
    <location>
        <begin position="204"/>
        <end position="213"/>
    </location>
</feature>
<keyword evidence="3" id="KW-1185">Reference proteome</keyword>
<dbReference type="AlphaFoldDB" id="W7MFQ4"/>
<dbReference type="Proteomes" id="UP000009096">
    <property type="component" value="Chromosome 1"/>
</dbReference>
<sequence length="221" mass="25180">MALELPQSTMSDFWIWFIYSLKYSCAWDSRCVSRRKSSLKLSKPAKRNSHFQLRLVAVKDFTVIFSQTPFADSLPPLGDCAEVMKVEHIDPRKRPYGTRSYRSPYMERHSRNSGKSDGISALRISLLGMMGKPAYCRSQKAAEKEIEALQAAFVEIYEIHARRSTSALVCLVQSQRVLGTRTLWSHMLATRSSTYTRRSSTSTMGKTSQTGQTYRIERTAT</sequence>
<protein>
    <submittedName>
        <fullName evidence="2">Uncharacterized protein</fullName>
    </submittedName>
</protein>
<gene>
    <name evidence="2" type="ORF">FVEG_09673</name>
</gene>
<evidence type="ECO:0000313" key="3">
    <source>
        <dbReference type="Proteomes" id="UP000009096"/>
    </source>
</evidence>
<dbReference type="EMBL" id="DS022254">
    <property type="protein sequence ID" value="EWG50463.1"/>
    <property type="molecule type" value="Genomic_DNA"/>
</dbReference>
<dbReference type="RefSeq" id="XP_018756654.1">
    <property type="nucleotide sequence ID" value="XM_018898727.1"/>
</dbReference>
<evidence type="ECO:0000313" key="2">
    <source>
        <dbReference type="EMBL" id="EWG50463.1"/>
    </source>
</evidence>
<accession>W7MFQ4</accession>